<protein>
    <submittedName>
        <fullName evidence="1">Uncharacterized protein</fullName>
    </submittedName>
</protein>
<proteinExistence type="predicted"/>
<reference evidence="1" key="1">
    <citation type="submission" date="2021-06" db="EMBL/GenBank/DDBJ databases">
        <title>Comparative genomics, transcriptomics and evolutionary studies reveal genomic signatures of adaptation to plant cell wall in hemibiotrophic fungi.</title>
        <authorList>
            <consortium name="DOE Joint Genome Institute"/>
            <person name="Baroncelli R."/>
            <person name="Diaz J.F."/>
            <person name="Benocci T."/>
            <person name="Peng M."/>
            <person name="Battaglia E."/>
            <person name="Haridas S."/>
            <person name="Andreopoulos W."/>
            <person name="Labutti K."/>
            <person name="Pangilinan J."/>
            <person name="Floch G.L."/>
            <person name="Makela M.R."/>
            <person name="Henrissat B."/>
            <person name="Grigoriev I.V."/>
            <person name="Crouch J.A."/>
            <person name="De Vries R.P."/>
            <person name="Sukno S.A."/>
            <person name="Thon M.R."/>
        </authorList>
    </citation>
    <scope>NUCLEOTIDE SEQUENCE</scope>
    <source>
        <strain evidence="1">CBS 102054</strain>
    </source>
</reference>
<dbReference type="RefSeq" id="XP_060439639.1">
    <property type="nucleotide sequence ID" value="XM_060581593.1"/>
</dbReference>
<evidence type="ECO:0000313" key="1">
    <source>
        <dbReference type="EMBL" id="KAK1623644.1"/>
    </source>
</evidence>
<accession>A0AAI9ZFL4</accession>
<dbReference type="EMBL" id="JAHMHQ010000028">
    <property type="protein sequence ID" value="KAK1623644.1"/>
    <property type="molecule type" value="Genomic_DNA"/>
</dbReference>
<name>A0AAI9ZFL4_9PEZI</name>
<gene>
    <name evidence="1" type="ORF">BDP81DRAFT_120157</name>
</gene>
<dbReference type="Proteomes" id="UP001243989">
    <property type="component" value="Unassembled WGS sequence"/>
</dbReference>
<keyword evidence="2" id="KW-1185">Reference proteome</keyword>
<comment type="caution">
    <text evidence="1">The sequence shown here is derived from an EMBL/GenBank/DDBJ whole genome shotgun (WGS) entry which is preliminary data.</text>
</comment>
<dbReference type="AlphaFoldDB" id="A0AAI9ZFL4"/>
<sequence length="141" mass="15414">MESLFRIFRARLAELARLHGDSSFSPTTINPTTFHFSHAGALTQPLRAVQMHSSTRAVNQQLSISSCWHLILGSSGAKAGLFSTISFSYDVRPPAKSERLKECSPISGVMSEDAWAIAKSRAVSTCSCFFNQELLQSGMQS</sequence>
<organism evidence="1 2">
    <name type="scientific">Colletotrichum phormii</name>
    <dbReference type="NCBI Taxonomy" id="359342"/>
    <lineage>
        <taxon>Eukaryota</taxon>
        <taxon>Fungi</taxon>
        <taxon>Dikarya</taxon>
        <taxon>Ascomycota</taxon>
        <taxon>Pezizomycotina</taxon>
        <taxon>Sordariomycetes</taxon>
        <taxon>Hypocreomycetidae</taxon>
        <taxon>Glomerellales</taxon>
        <taxon>Glomerellaceae</taxon>
        <taxon>Colletotrichum</taxon>
        <taxon>Colletotrichum acutatum species complex</taxon>
    </lineage>
</organism>
<dbReference type="GeneID" id="85466455"/>
<evidence type="ECO:0000313" key="2">
    <source>
        <dbReference type="Proteomes" id="UP001243989"/>
    </source>
</evidence>